<name>A0AAE1A4P0_9GAST</name>
<gene>
    <name evidence="1" type="ORF">RRG08_020128</name>
</gene>
<proteinExistence type="predicted"/>
<dbReference type="EMBL" id="JAWDGP010002657">
    <property type="protein sequence ID" value="KAK3781189.1"/>
    <property type="molecule type" value="Genomic_DNA"/>
</dbReference>
<evidence type="ECO:0000313" key="2">
    <source>
        <dbReference type="Proteomes" id="UP001283361"/>
    </source>
</evidence>
<reference evidence="1" key="1">
    <citation type="journal article" date="2023" name="G3 (Bethesda)">
        <title>A reference genome for the long-term kleptoplast-retaining sea slug Elysia crispata morphotype clarki.</title>
        <authorList>
            <person name="Eastman K.E."/>
            <person name="Pendleton A.L."/>
            <person name="Shaikh M.A."/>
            <person name="Suttiyut T."/>
            <person name="Ogas R."/>
            <person name="Tomko P."/>
            <person name="Gavelis G."/>
            <person name="Widhalm J.R."/>
            <person name="Wisecaver J.H."/>
        </authorList>
    </citation>
    <scope>NUCLEOTIDE SEQUENCE</scope>
    <source>
        <strain evidence="1">ECLA1</strain>
    </source>
</reference>
<dbReference type="AlphaFoldDB" id="A0AAE1A4P0"/>
<dbReference type="Proteomes" id="UP001283361">
    <property type="component" value="Unassembled WGS sequence"/>
</dbReference>
<organism evidence="1 2">
    <name type="scientific">Elysia crispata</name>
    <name type="common">lettuce slug</name>
    <dbReference type="NCBI Taxonomy" id="231223"/>
    <lineage>
        <taxon>Eukaryota</taxon>
        <taxon>Metazoa</taxon>
        <taxon>Spiralia</taxon>
        <taxon>Lophotrochozoa</taxon>
        <taxon>Mollusca</taxon>
        <taxon>Gastropoda</taxon>
        <taxon>Heterobranchia</taxon>
        <taxon>Euthyneura</taxon>
        <taxon>Panpulmonata</taxon>
        <taxon>Sacoglossa</taxon>
        <taxon>Placobranchoidea</taxon>
        <taxon>Plakobranchidae</taxon>
        <taxon>Elysia</taxon>
    </lineage>
</organism>
<accession>A0AAE1A4P0</accession>
<protein>
    <submittedName>
        <fullName evidence="1">Uncharacterized protein</fullName>
    </submittedName>
</protein>
<evidence type="ECO:0000313" key="1">
    <source>
        <dbReference type="EMBL" id="KAK3781189.1"/>
    </source>
</evidence>
<keyword evidence="2" id="KW-1185">Reference proteome</keyword>
<comment type="caution">
    <text evidence="1">The sequence shown here is derived from an EMBL/GenBank/DDBJ whole genome shotgun (WGS) entry which is preliminary data.</text>
</comment>
<sequence>MDVEPVLRTRSYLRSISYIRQKHQTNFSEGHVRVINKFPVMASDLYHRVFSKARFSSRSPPIASALPLPPQESIETEIHQRERYTEIEAGGALDSTRLDTACGIIAYNNVTGKFISSLCPSKPYLHLTGLEINHLNGHLSRPGFPISNSNRVDAA</sequence>